<dbReference type="GO" id="GO:0005524">
    <property type="term" value="F:ATP binding"/>
    <property type="evidence" value="ECO:0007669"/>
    <property type="project" value="UniProtKB-KW"/>
</dbReference>
<dbReference type="SMART" id="SM00382">
    <property type="entry name" value="AAA"/>
    <property type="match status" value="1"/>
</dbReference>
<dbReference type="PANTHER" id="PTHR43776:SF7">
    <property type="entry name" value="D,D-DIPEPTIDE TRANSPORT ATP-BINDING PROTEIN DDPF-RELATED"/>
    <property type="match status" value="1"/>
</dbReference>
<evidence type="ECO:0000313" key="7">
    <source>
        <dbReference type="EMBL" id="QJE03657.1"/>
    </source>
</evidence>
<keyword evidence="2" id="KW-0813">Transport</keyword>
<dbReference type="CDD" id="cd03257">
    <property type="entry name" value="ABC_NikE_OppD_transporters"/>
    <property type="match status" value="1"/>
</dbReference>
<evidence type="ECO:0000259" key="6">
    <source>
        <dbReference type="PROSITE" id="PS50893"/>
    </source>
</evidence>
<dbReference type="EMBL" id="CP051686">
    <property type="protein sequence ID" value="QJE03657.1"/>
    <property type="molecule type" value="Genomic_DNA"/>
</dbReference>
<dbReference type="PROSITE" id="PS50893">
    <property type="entry name" value="ABC_TRANSPORTER_2"/>
    <property type="match status" value="1"/>
</dbReference>
<dbReference type="GO" id="GO:0016887">
    <property type="term" value="F:ATP hydrolysis activity"/>
    <property type="evidence" value="ECO:0007669"/>
    <property type="project" value="InterPro"/>
</dbReference>
<accession>A0A7Z2ZX00</accession>
<dbReference type="Gene3D" id="3.40.50.300">
    <property type="entry name" value="P-loop containing nucleotide triphosphate hydrolases"/>
    <property type="match status" value="1"/>
</dbReference>
<feature type="domain" description="ABC transporter" evidence="6">
    <location>
        <begin position="29"/>
        <end position="280"/>
    </location>
</feature>
<evidence type="ECO:0000256" key="2">
    <source>
        <dbReference type="ARBA" id="ARBA00022448"/>
    </source>
</evidence>
<keyword evidence="3" id="KW-0472">Membrane</keyword>
<keyword evidence="3" id="KW-1003">Cell membrane</keyword>
<dbReference type="GO" id="GO:0055085">
    <property type="term" value="P:transmembrane transport"/>
    <property type="evidence" value="ECO:0007669"/>
    <property type="project" value="UniProtKB-ARBA"/>
</dbReference>
<sequence length="345" mass="37089">MARPRGALLPSAFRPRGRVNPCETSSPLLELRDIRKSFGGRPPGRMAAWLGRAQAVAPPALDGVSLSIHAGEAVGLVGESGSGKSTLARVAIGMLQASSGSRTWKGLALQPGQMRPLGMQMIFQDTHASLNPRMRVLDLIGEAALAHRLALPANRRAFVEQYLDAVGLPRAAISAYPHQLSGGQRARVAIARALALGPDLLICDEAVAALDVSVQAQILNLFQGLRRQLGLGYFFISHDVRVVRHLCDRVLIMYRGRVVETGSVALLIEHGRHPYTQLLLDSLPERIATRSGTANPAIAGVAEASREGCAFAPRCRHAHARCLEQVPALREIAPTHFSACHLDQP</sequence>
<dbReference type="Pfam" id="PF00005">
    <property type="entry name" value="ABC_tran"/>
    <property type="match status" value="1"/>
</dbReference>
<name>A0A7Z2ZX00_9BURK</name>
<dbReference type="NCBIfam" id="TIGR01727">
    <property type="entry name" value="oligo_HPY"/>
    <property type="match status" value="1"/>
</dbReference>
<dbReference type="GO" id="GO:0015833">
    <property type="term" value="P:peptide transport"/>
    <property type="evidence" value="ECO:0007669"/>
    <property type="project" value="InterPro"/>
</dbReference>
<evidence type="ECO:0000256" key="3">
    <source>
        <dbReference type="ARBA" id="ARBA00022475"/>
    </source>
</evidence>
<evidence type="ECO:0000256" key="1">
    <source>
        <dbReference type="ARBA" id="ARBA00005417"/>
    </source>
</evidence>
<dbReference type="PANTHER" id="PTHR43776">
    <property type="entry name" value="TRANSPORT ATP-BINDING PROTEIN"/>
    <property type="match status" value="1"/>
</dbReference>
<reference evidence="7 8" key="1">
    <citation type="submission" date="2020-04" db="EMBL/GenBank/DDBJ databases">
        <title>Genome sequencing of novel species.</title>
        <authorList>
            <person name="Heo J."/>
            <person name="Kim S.-J."/>
            <person name="Kim J.-S."/>
            <person name="Hong S.-B."/>
            <person name="Kwon S.-W."/>
        </authorList>
    </citation>
    <scope>NUCLEOTIDE SEQUENCE [LARGE SCALE GENOMIC DNA]</scope>
    <source>
        <strain evidence="7 8">GN2-R2</strain>
        <plasmid evidence="7 8">unnamed1</plasmid>
    </source>
</reference>
<evidence type="ECO:0000313" key="8">
    <source>
        <dbReference type="Proteomes" id="UP000502415"/>
    </source>
</evidence>
<evidence type="ECO:0000256" key="4">
    <source>
        <dbReference type="ARBA" id="ARBA00022741"/>
    </source>
</evidence>
<gene>
    <name evidence="7" type="ORF">HH212_26505</name>
</gene>
<dbReference type="InterPro" id="IPR027417">
    <property type="entry name" value="P-loop_NTPase"/>
</dbReference>
<evidence type="ECO:0000256" key="5">
    <source>
        <dbReference type="ARBA" id="ARBA00022840"/>
    </source>
</evidence>
<geneLocation type="plasmid" evidence="7 8">
    <name>unnamed1</name>
</geneLocation>
<dbReference type="AlphaFoldDB" id="A0A7Z2ZX00"/>
<keyword evidence="8" id="KW-1185">Reference proteome</keyword>
<dbReference type="SUPFAM" id="SSF52540">
    <property type="entry name" value="P-loop containing nucleoside triphosphate hydrolases"/>
    <property type="match status" value="1"/>
</dbReference>
<dbReference type="PROSITE" id="PS00211">
    <property type="entry name" value="ABC_TRANSPORTER_1"/>
    <property type="match status" value="1"/>
</dbReference>
<protein>
    <submittedName>
        <fullName evidence="7">ABC transporter ATP-binding protein</fullName>
    </submittedName>
</protein>
<dbReference type="InterPro" id="IPR050319">
    <property type="entry name" value="ABC_transp_ATP-bind"/>
</dbReference>
<proteinExistence type="inferred from homology"/>
<dbReference type="InterPro" id="IPR017871">
    <property type="entry name" value="ABC_transporter-like_CS"/>
</dbReference>
<dbReference type="InterPro" id="IPR003439">
    <property type="entry name" value="ABC_transporter-like_ATP-bd"/>
</dbReference>
<comment type="similarity">
    <text evidence="1">Belongs to the ABC transporter superfamily.</text>
</comment>
<dbReference type="KEGG" id="mfy:HH212_26505"/>
<dbReference type="Pfam" id="PF08352">
    <property type="entry name" value="oligo_HPY"/>
    <property type="match status" value="1"/>
</dbReference>
<dbReference type="InterPro" id="IPR003593">
    <property type="entry name" value="AAA+_ATPase"/>
</dbReference>
<dbReference type="Proteomes" id="UP000502415">
    <property type="component" value="Plasmid unnamed1"/>
</dbReference>
<keyword evidence="4" id="KW-0547">Nucleotide-binding</keyword>
<keyword evidence="7" id="KW-0614">Plasmid</keyword>
<dbReference type="InterPro" id="IPR013563">
    <property type="entry name" value="Oligopep_ABC_C"/>
</dbReference>
<keyword evidence="5 7" id="KW-0067">ATP-binding</keyword>
<organism evidence="7 8">
    <name type="scientific">Massilia forsythiae</name>
    <dbReference type="NCBI Taxonomy" id="2728020"/>
    <lineage>
        <taxon>Bacteria</taxon>
        <taxon>Pseudomonadati</taxon>
        <taxon>Pseudomonadota</taxon>
        <taxon>Betaproteobacteria</taxon>
        <taxon>Burkholderiales</taxon>
        <taxon>Oxalobacteraceae</taxon>
        <taxon>Telluria group</taxon>
        <taxon>Massilia</taxon>
    </lineage>
</organism>